<evidence type="ECO:0000256" key="1">
    <source>
        <dbReference type="SAM" id="Coils"/>
    </source>
</evidence>
<evidence type="ECO:0000313" key="4">
    <source>
        <dbReference type="Proteomes" id="UP001162029"/>
    </source>
</evidence>
<dbReference type="Proteomes" id="UP001162029">
    <property type="component" value="Unassembled WGS sequence"/>
</dbReference>
<feature type="compositionally biased region" description="Acidic residues" evidence="2">
    <location>
        <begin position="99"/>
        <end position="108"/>
    </location>
</feature>
<reference evidence="3" key="1">
    <citation type="submission" date="2022-12" db="EMBL/GenBank/DDBJ databases">
        <authorList>
            <person name="Webb A."/>
        </authorList>
    </citation>
    <scope>NUCLEOTIDE SEQUENCE</scope>
    <source>
        <strain evidence="3">Pd1</strain>
    </source>
</reference>
<evidence type="ECO:0008006" key="5">
    <source>
        <dbReference type="Google" id="ProtNLM"/>
    </source>
</evidence>
<dbReference type="AlphaFoldDB" id="A0AAV0TDI1"/>
<feature type="compositionally biased region" description="Acidic residues" evidence="2">
    <location>
        <begin position="42"/>
        <end position="55"/>
    </location>
</feature>
<evidence type="ECO:0000313" key="3">
    <source>
        <dbReference type="EMBL" id="CAI5717454.1"/>
    </source>
</evidence>
<feature type="compositionally biased region" description="Basic and acidic residues" evidence="2">
    <location>
        <begin position="76"/>
        <end position="87"/>
    </location>
</feature>
<keyword evidence="4" id="KW-1185">Reference proteome</keyword>
<proteinExistence type="predicted"/>
<keyword evidence="1" id="KW-0175">Coiled coil</keyword>
<accession>A0AAV0TDI1</accession>
<feature type="region of interest" description="Disordered" evidence="2">
    <location>
        <begin position="1"/>
        <end position="108"/>
    </location>
</feature>
<evidence type="ECO:0000256" key="2">
    <source>
        <dbReference type="SAM" id="MobiDB-lite"/>
    </source>
</evidence>
<dbReference type="Gene3D" id="3.90.1150.80">
    <property type="match status" value="1"/>
</dbReference>
<gene>
    <name evidence="3" type="ORF">PDE001_LOCUS1685</name>
</gene>
<feature type="coiled-coil region" evidence="1">
    <location>
        <begin position="148"/>
        <end position="218"/>
    </location>
</feature>
<dbReference type="EMBL" id="CANTFM010000301">
    <property type="protein sequence ID" value="CAI5717454.1"/>
    <property type="molecule type" value="Genomic_DNA"/>
</dbReference>
<name>A0AAV0TDI1_9STRA</name>
<comment type="caution">
    <text evidence="3">The sequence shown here is derived from an EMBL/GenBank/DDBJ whole genome shotgun (WGS) entry which is preliminary data.</text>
</comment>
<sequence length="357" mass="40677">MARHTSGGFVSGAGEKKRVRHLLKANGPVAPKKKRRRKNSWDDEDDDAGDVEFEAQDSGSEAEEKPKKKRGRPRKIQAEKTKENEVARKKKKTGKEGTMEDEEVEEEDRVLLEKHRNRVQHIEQDSGQVLEEVRDLAMEEKKMQDKLIEKLKRDITTLSKQAEEARKKSMKEVDRLVADKMREYEADVRRKSDKDVEKKALREHIKELESQFASFKRSTGPDDVVTVNPAAVSAASAMRNSEAIIQLDQANKLLEVYRLVTSTDIRLIQATDDDEQDSDDCIEIVCTTTDSATGNQFEFELAVPAVASSEIEYLPSEKPPTGVQVPSYLREELSFSRSEVTKFFRSVLDVIIRKKKL</sequence>
<dbReference type="InterPro" id="IPR038608">
    <property type="entry name" value="Csm1/Pcs1_C_sf"/>
</dbReference>
<organism evidence="3 4">
    <name type="scientific">Peronospora destructor</name>
    <dbReference type="NCBI Taxonomy" id="86335"/>
    <lineage>
        <taxon>Eukaryota</taxon>
        <taxon>Sar</taxon>
        <taxon>Stramenopiles</taxon>
        <taxon>Oomycota</taxon>
        <taxon>Peronosporomycetes</taxon>
        <taxon>Peronosporales</taxon>
        <taxon>Peronosporaceae</taxon>
        <taxon>Peronospora</taxon>
    </lineage>
</organism>
<protein>
    <recommendedName>
        <fullName evidence="5">Monopolin complex subunit Csm1/Pcs1 C-terminal domain-containing protein</fullName>
    </recommendedName>
</protein>